<dbReference type="Gene3D" id="2.40.420.20">
    <property type="match status" value="1"/>
</dbReference>
<feature type="domain" description="Multidrug resistance protein MdtA-like alpha-helical hairpin" evidence="2">
    <location>
        <begin position="113"/>
        <end position="178"/>
    </location>
</feature>
<protein>
    <submittedName>
        <fullName evidence="3">Efflux RND transporter periplasmic adaptor subunit</fullName>
    </submittedName>
</protein>
<evidence type="ECO:0000313" key="4">
    <source>
        <dbReference type="Proteomes" id="UP001143304"/>
    </source>
</evidence>
<dbReference type="RefSeq" id="WP_279248345.1">
    <property type="nucleotide sequence ID" value="NZ_SHNO01000001.1"/>
</dbReference>
<dbReference type="Gene3D" id="1.10.287.470">
    <property type="entry name" value="Helix hairpin bin"/>
    <property type="match status" value="1"/>
</dbReference>
<dbReference type="PANTHER" id="PTHR30469:SF12">
    <property type="entry name" value="MULTIDRUG RESISTANCE PROTEIN MDTA"/>
    <property type="match status" value="1"/>
</dbReference>
<name>A0ABT3T2W4_9GAMM</name>
<reference evidence="3" key="1">
    <citation type="submission" date="2019-02" db="EMBL/GenBank/DDBJ databases">
        <authorList>
            <person name="Li S.-H."/>
        </authorList>
    </citation>
    <scope>NUCLEOTIDE SEQUENCE</scope>
    <source>
        <strain evidence="3">IMCC11814</strain>
    </source>
</reference>
<dbReference type="Gene3D" id="2.40.50.100">
    <property type="match status" value="1"/>
</dbReference>
<dbReference type="PANTHER" id="PTHR30469">
    <property type="entry name" value="MULTIDRUG RESISTANCE PROTEIN MDTA"/>
    <property type="match status" value="1"/>
</dbReference>
<comment type="similarity">
    <text evidence="1">Belongs to the membrane fusion protein (MFP) (TC 8.A.1) family.</text>
</comment>
<dbReference type="EMBL" id="SHNO01000001">
    <property type="protein sequence ID" value="MCX2976603.1"/>
    <property type="molecule type" value="Genomic_DNA"/>
</dbReference>
<accession>A0ABT3T2W4</accession>
<sequence>MMVMHKKLLYPIVLLVCGFLAAYLISISSPEVVPQPYEPIVPTVRVVTAQESTEYLGINSQGTVQPRSQSELIPEVSGRVTWISPSLVNGGSFKDGDVLLRIDDADYLTLLERSEASLQRADVEYTLANDELERLISLHGRQLASQQQLDTARRAARVNKANLRDATAALEQAHRDLSRTELKSPFDGLVRSEQVDLGQFVTRGQSIGTMYATDYVEVRLPISADQLGFLGLPISTRGLIPAELRPPVTIAADFGDTRLVWDGQLVRLEAEFDERSRMVYGVARLQLDEDEESPIVPVGLFVQAAIQGRNVEGVIRLPRSAMRDDNQIMVVDSDNRLRFRQISLLRLEHDDILVQEGLEDGELVCVSPLQTVVDGMRVSTVLE</sequence>
<dbReference type="Proteomes" id="UP001143304">
    <property type="component" value="Unassembled WGS sequence"/>
</dbReference>
<keyword evidence="4" id="KW-1185">Reference proteome</keyword>
<dbReference type="NCBIfam" id="TIGR01730">
    <property type="entry name" value="RND_mfp"/>
    <property type="match status" value="1"/>
</dbReference>
<dbReference type="Gene3D" id="2.40.30.170">
    <property type="match status" value="1"/>
</dbReference>
<dbReference type="InterPro" id="IPR058624">
    <property type="entry name" value="MdtA-like_HH"/>
</dbReference>
<evidence type="ECO:0000256" key="1">
    <source>
        <dbReference type="ARBA" id="ARBA00009477"/>
    </source>
</evidence>
<comment type="caution">
    <text evidence="3">The sequence shown here is derived from an EMBL/GenBank/DDBJ whole genome shotgun (WGS) entry which is preliminary data.</text>
</comment>
<dbReference type="InterPro" id="IPR006143">
    <property type="entry name" value="RND_pump_MFP"/>
</dbReference>
<gene>
    <name evidence="3" type="ORF">EYC82_04480</name>
</gene>
<dbReference type="Pfam" id="PF25876">
    <property type="entry name" value="HH_MFP_RND"/>
    <property type="match status" value="1"/>
</dbReference>
<organism evidence="3 4">
    <name type="scientific">Candidatus Marimicrobium litorale</name>
    <dbReference type="NCBI Taxonomy" id="2518991"/>
    <lineage>
        <taxon>Bacteria</taxon>
        <taxon>Pseudomonadati</taxon>
        <taxon>Pseudomonadota</taxon>
        <taxon>Gammaproteobacteria</taxon>
        <taxon>Cellvibrionales</taxon>
        <taxon>Halieaceae</taxon>
        <taxon>Marimicrobium</taxon>
    </lineage>
</organism>
<evidence type="ECO:0000259" key="2">
    <source>
        <dbReference type="Pfam" id="PF25876"/>
    </source>
</evidence>
<evidence type="ECO:0000313" key="3">
    <source>
        <dbReference type="EMBL" id="MCX2976603.1"/>
    </source>
</evidence>
<proteinExistence type="inferred from homology"/>
<dbReference type="SUPFAM" id="SSF111369">
    <property type="entry name" value="HlyD-like secretion proteins"/>
    <property type="match status" value="1"/>
</dbReference>